<dbReference type="InterPro" id="IPR010359">
    <property type="entry name" value="IrrE_HExxH"/>
</dbReference>
<dbReference type="EMBL" id="JANVAD010000009">
    <property type="protein sequence ID" value="MCS6523861.1"/>
    <property type="molecule type" value="Genomic_DNA"/>
</dbReference>
<evidence type="ECO:0000313" key="2">
    <source>
        <dbReference type="EMBL" id="MCS6523861.1"/>
    </source>
</evidence>
<dbReference type="GeneID" id="95325032"/>
<protein>
    <submittedName>
        <fullName evidence="2">ImmA/IrrE family metallo-endopeptidase</fullName>
    </submittedName>
</protein>
<dbReference type="Pfam" id="PF06114">
    <property type="entry name" value="Peptidase_M78"/>
    <property type="match status" value="1"/>
</dbReference>
<comment type="caution">
    <text evidence="2">The sequence shown here is derived from an EMBL/GenBank/DDBJ whole genome shotgun (WGS) entry which is preliminary data.</text>
</comment>
<gene>
    <name evidence="2" type="ORF">NYQ28_14930</name>
</gene>
<dbReference type="Proteomes" id="UP001652264">
    <property type="component" value="Unassembled WGS sequence"/>
</dbReference>
<evidence type="ECO:0000259" key="1">
    <source>
        <dbReference type="Pfam" id="PF06114"/>
    </source>
</evidence>
<name>A0ABT2HKT8_9MICO</name>
<dbReference type="PANTHER" id="PTHR43236:SF1">
    <property type="entry name" value="BLL7220 PROTEIN"/>
    <property type="match status" value="1"/>
</dbReference>
<keyword evidence="3" id="KW-1185">Reference proteome</keyword>
<dbReference type="InterPro" id="IPR052345">
    <property type="entry name" value="Rad_response_metalloprotease"/>
</dbReference>
<reference evidence="2 3" key="1">
    <citation type="submission" date="2022-08" db="EMBL/GenBank/DDBJ databases">
        <title>Taxonomy of Curtobacterium flaccumfaciens.</title>
        <authorList>
            <person name="Osdaghi E."/>
            <person name="Taghavi S.M."/>
            <person name="Hamidizade M."/>
            <person name="Abachi H."/>
            <person name="Fazliarab A."/>
            <person name="Baeyen S."/>
            <person name="Portier P."/>
            <person name="Van Vaerenbergh J."/>
            <person name="Jacques M.-A."/>
        </authorList>
    </citation>
    <scope>NUCLEOTIDE SEQUENCE [LARGE SCALE GENOMIC DNA]</scope>
    <source>
        <strain evidence="2 3">LMG8786T</strain>
    </source>
</reference>
<proteinExistence type="predicted"/>
<dbReference type="Gene3D" id="1.10.10.2910">
    <property type="match status" value="1"/>
</dbReference>
<accession>A0ABT2HKT8</accession>
<sequence>MKLGMRVYRAYLDDDESGRISKRAGEPAEIVINANEPLLRQNFTCAHELGHWFERERQDDGEYSFVDHRNAKPNDAREWFAEHFAANLLMPTREFIAAADEGLSVASLSDRFVVSQPAVRSRLRALGLLDGGH</sequence>
<dbReference type="PANTHER" id="PTHR43236">
    <property type="entry name" value="ANTITOXIN HIGA1"/>
    <property type="match status" value="1"/>
</dbReference>
<evidence type="ECO:0000313" key="3">
    <source>
        <dbReference type="Proteomes" id="UP001652264"/>
    </source>
</evidence>
<feature type="domain" description="IrrE N-terminal-like" evidence="1">
    <location>
        <begin position="2"/>
        <end position="123"/>
    </location>
</feature>
<dbReference type="RefSeq" id="WP_167510123.1">
    <property type="nucleotide sequence ID" value="NZ_BMNV01000011.1"/>
</dbReference>
<organism evidence="2 3">
    <name type="scientific">Curtobacterium citreum</name>
    <dbReference type="NCBI Taxonomy" id="2036"/>
    <lineage>
        <taxon>Bacteria</taxon>
        <taxon>Bacillati</taxon>
        <taxon>Actinomycetota</taxon>
        <taxon>Actinomycetes</taxon>
        <taxon>Micrococcales</taxon>
        <taxon>Microbacteriaceae</taxon>
        <taxon>Curtobacterium</taxon>
    </lineage>
</organism>